<dbReference type="OrthoDB" id="3688893at2"/>
<keyword evidence="2" id="KW-0418">Kinase</keyword>
<dbReference type="SMART" id="SM01012">
    <property type="entry name" value="ANTAR"/>
    <property type="match status" value="1"/>
</dbReference>
<keyword evidence="3" id="KW-0805">Transcription regulation</keyword>
<dbReference type="PIRSF" id="PIRSF036625">
    <property type="entry name" value="GAF_ANTAR"/>
    <property type="match status" value="1"/>
</dbReference>
<dbReference type="RefSeq" id="WP_097185833.1">
    <property type="nucleotide sequence ID" value="NZ_OCNK01000006.1"/>
</dbReference>
<dbReference type="PROSITE" id="PS50921">
    <property type="entry name" value="ANTAR"/>
    <property type="match status" value="1"/>
</dbReference>
<evidence type="ECO:0000256" key="1">
    <source>
        <dbReference type="ARBA" id="ARBA00022679"/>
    </source>
</evidence>
<dbReference type="InterPro" id="IPR029016">
    <property type="entry name" value="GAF-like_dom_sf"/>
</dbReference>
<dbReference type="Pfam" id="PF13185">
    <property type="entry name" value="GAF_2"/>
    <property type="match status" value="1"/>
</dbReference>
<dbReference type="Pfam" id="PF03861">
    <property type="entry name" value="ANTAR"/>
    <property type="match status" value="1"/>
</dbReference>
<accession>A0A286H6L3</accession>
<keyword evidence="4" id="KW-0804">Transcription</keyword>
<keyword evidence="1" id="KW-0808">Transferase</keyword>
<evidence type="ECO:0000313" key="7">
    <source>
        <dbReference type="Proteomes" id="UP000219482"/>
    </source>
</evidence>
<evidence type="ECO:0000256" key="4">
    <source>
        <dbReference type="ARBA" id="ARBA00023163"/>
    </source>
</evidence>
<feature type="domain" description="ANTAR" evidence="5">
    <location>
        <begin position="176"/>
        <end position="237"/>
    </location>
</feature>
<dbReference type="InterPro" id="IPR011006">
    <property type="entry name" value="CheY-like_superfamily"/>
</dbReference>
<dbReference type="InterPro" id="IPR005561">
    <property type="entry name" value="ANTAR"/>
</dbReference>
<dbReference type="Gene3D" id="3.30.450.40">
    <property type="match status" value="1"/>
</dbReference>
<dbReference type="EMBL" id="OCNK01000006">
    <property type="protein sequence ID" value="SOE03408.1"/>
    <property type="molecule type" value="Genomic_DNA"/>
</dbReference>
<evidence type="ECO:0000313" key="6">
    <source>
        <dbReference type="EMBL" id="SOE03408.1"/>
    </source>
</evidence>
<reference evidence="7" key="1">
    <citation type="submission" date="2017-09" db="EMBL/GenBank/DDBJ databases">
        <authorList>
            <person name="Varghese N."/>
            <person name="Submissions S."/>
        </authorList>
    </citation>
    <scope>NUCLEOTIDE SEQUENCE [LARGE SCALE GENOMIC DNA]</scope>
    <source>
        <strain evidence="7">DSM 44270</strain>
    </source>
</reference>
<dbReference type="GO" id="GO:0016301">
    <property type="term" value="F:kinase activity"/>
    <property type="evidence" value="ECO:0007669"/>
    <property type="project" value="UniProtKB-KW"/>
</dbReference>
<dbReference type="GO" id="GO:0003723">
    <property type="term" value="F:RNA binding"/>
    <property type="evidence" value="ECO:0007669"/>
    <property type="project" value="InterPro"/>
</dbReference>
<evidence type="ECO:0000256" key="3">
    <source>
        <dbReference type="ARBA" id="ARBA00023015"/>
    </source>
</evidence>
<gene>
    <name evidence="6" type="ORF">SAMN06272739_4150</name>
</gene>
<dbReference type="InterPro" id="IPR036388">
    <property type="entry name" value="WH-like_DNA-bd_sf"/>
</dbReference>
<sequence length="245" mass="26061">MTGKRLSDQHLPLTDELAGVVARMSGLLLTHETVETALGLLSALAHETVHGASGAGVSTMVGGRRVSSGSTDDRVRQADALQYELDEGPCLAAFSGREVVRVDDLTRDRRWPRWAEATVPLGFRATLSAPLVAGDTSLGAIKVYADTPGAFDPRSEQLLSLFSAQAAVLVANVQAYDRAKRLSDGLREAVRGRDVVNMAKGVLMGRSNLDEDAAVTVLIRNAQRDGTTVAAAAEAVVESTARRRR</sequence>
<dbReference type="SMART" id="SM00065">
    <property type="entry name" value="GAF"/>
    <property type="match status" value="1"/>
</dbReference>
<keyword evidence="7" id="KW-1185">Reference proteome</keyword>
<dbReference type="InterPro" id="IPR012074">
    <property type="entry name" value="GAF_ANTAR"/>
</dbReference>
<dbReference type="InterPro" id="IPR003018">
    <property type="entry name" value="GAF"/>
</dbReference>
<evidence type="ECO:0000256" key="2">
    <source>
        <dbReference type="ARBA" id="ARBA00022777"/>
    </source>
</evidence>
<dbReference type="AlphaFoldDB" id="A0A286H6L3"/>
<protein>
    <submittedName>
        <fullName evidence="6">GAF domain-containing protein</fullName>
    </submittedName>
</protein>
<name>A0A286H6L3_9ACTN</name>
<dbReference type="SUPFAM" id="SSF52172">
    <property type="entry name" value="CheY-like"/>
    <property type="match status" value="1"/>
</dbReference>
<dbReference type="SUPFAM" id="SSF55781">
    <property type="entry name" value="GAF domain-like"/>
    <property type="match status" value="1"/>
</dbReference>
<evidence type="ECO:0000259" key="5">
    <source>
        <dbReference type="PROSITE" id="PS50921"/>
    </source>
</evidence>
<dbReference type="Gene3D" id="1.10.10.10">
    <property type="entry name" value="Winged helix-like DNA-binding domain superfamily/Winged helix DNA-binding domain"/>
    <property type="match status" value="1"/>
</dbReference>
<proteinExistence type="predicted"/>
<dbReference type="Proteomes" id="UP000219482">
    <property type="component" value="Unassembled WGS sequence"/>
</dbReference>
<organism evidence="6 7">
    <name type="scientific">Blastococcus haudaquaticus</name>
    <dbReference type="NCBI Taxonomy" id="1938745"/>
    <lineage>
        <taxon>Bacteria</taxon>
        <taxon>Bacillati</taxon>
        <taxon>Actinomycetota</taxon>
        <taxon>Actinomycetes</taxon>
        <taxon>Geodermatophilales</taxon>
        <taxon>Geodermatophilaceae</taxon>
        <taxon>Blastococcus</taxon>
    </lineage>
</organism>